<evidence type="ECO:0000256" key="2">
    <source>
        <dbReference type="SAM" id="MobiDB-lite"/>
    </source>
</evidence>
<evidence type="ECO:0000313" key="4">
    <source>
        <dbReference type="Proteomes" id="UP001221898"/>
    </source>
</evidence>
<name>A0AAD7WPW3_9TELE</name>
<feature type="coiled-coil region" evidence="1">
    <location>
        <begin position="69"/>
        <end position="141"/>
    </location>
</feature>
<organism evidence="3 4">
    <name type="scientific">Aldrovandia affinis</name>
    <dbReference type="NCBI Taxonomy" id="143900"/>
    <lineage>
        <taxon>Eukaryota</taxon>
        <taxon>Metazoa</taxon>
        <taxon>Chordata</taxon>
        <taxon>Craniata</taxon>
        <taxon>Vertebrata</taxon>
        <taxon>Euteleostomi</taxon>
        <taxon>Actinopterygii</taxon>
        <taxon>Neopterygii</taxon>
        <taxon>Teleostei</taxon>
        <taxon>Notacanthiformes</taxon>
        <taxon>Halosauridae</taxon>
        <taxon>Aldrovandia</taxon>
    </lineage>
</organism>
<sequence length="259" mass="30639">MMSSLLKDLAEISIAVGSNDIKQHEGSRLIKEELTVMCLYIRKMKPEVKTMVKRIEYLESTQAESNKKMDENKKELAACQLRISQHEAKIKSLMEYLQNVEQKKWQLEESLSSLRDELDKKEKLITELQDLNQKIILEQERMRLEHKKLKSTDQDRTRKTRKLHELTVMPDRKSRQAPLRHASWRRKTRKRSMASPRARNDLRNGSVPSVSRLCKEQIKHSYEYMEYGDTTQAEQWLLKHCCPFYATWPTECAMWQGGI</sequence>
<keyword evidence="4" id="KW-1185">Reference proteome</keyword>
<comment type="caution">
    <text evidence="3">The sequence shown here is derived from an EMBL/GenBank/DDBJ whole genome shotgun (WGS) entry which is preliminary data.</text>
</comment>
<reference evidence="3" key="1">
    <citation type="journal article" date="2023" name="Science">
        <title>Genome structures resolve the early diversification of teleost fishes.</title>
        <authorList>
            <person name="Parey E."/>
            <person name="Louis A."/>
            <person name="Montfort J."/>
            <person name="Bouchez O."/>
            <person name="Roques C."/>
            <person name="Iampietro C."/>
            <person name="Lluch J."/>
            <person name="Castinel A."/>
            <person name="Donnadieu C."/>
            <person name="Desvignes T."/>
            <person name="Floi Bucao C."/>
            <person name="Jouanno E."/>
            <person name="Wen M."/>
            <person name="Mejri S."/>
            <person name="Dirks R."/>
            <person name="Jansen H."/>
            <person name="Henkel C."/>
            <person name="Chen W.J."/>
            <person name="Zahm M."/>
            <person name="Cabau C."/>
            <person name="Klopp C."/>
            <person name="Thompson A.W."/>
            <person name="Robinson-Rechavi M."/>
            <person name="Braasch I."/>
            <person name="Lecointre G."/>
            <person name="Bobe J."/>
            <person name="Postlethwait J.H."/>
            <person name="Berthelot C."/>
            <person name="Roest Crollius H."/>
            <person name="Guiguen Y."/>
        </authorList>
    </citation>
    <scope>NUCLEOTIDE SEQUENCE</scope>
    <source>
        <strain evidence="3">NC1722</strain>
    </source>
</reference>
<dbReference type="Proteomes" id="UP001221898">
    <property type="component" value="Unassembled WGS sequence"/>
</dbReference>
<proteinExistence type="predicted"/>
<keyword evidence="1" id="KW-0175">Coiled coil</keyword>
<accession>A0AAD7WPW3</accession>
<dbReference type="EMBL" id="JAINUG010000052">
    <property type="protein sequence ID" value="KAJ8404638.1"/>
    <property type="molecule type" value="Genomic_DNA"/>
</dbReference>
<feature type="region of interest" description="Disordered" evidence="2">
    <location>
        <begin position="169"/>
        <end position="207"/>
    </location>
</feature>
<evidence type="ECO:0000313" key="3">
    <source>
        <dbReference type="EMBL" id="KAJ8404638.1"/>
    </source>
</evidence>
<protein>
    <submittedName>
        <fullName evidence="3">Uncharacterized protein</fullName>
    </submittedName>
</protein>
<evidence type="ECO:0000256" key="1">
    <source>
        <dbReference type="SAM" id="Coils"/>
    </source>
</evidence>
<dbReference type="Gene3D" id="1.20.5.340">
    <property type="match status" value="1"/>
</dbReference>
<feature type="compositionally biased region" description="Basic residues" evidence="2">
    <location>
        <begin position="182"/>
        <end position="192"/>
    </location>
</feature>
<dbReference type="AlphaFoldDB" id="A0AAD7WPW3"/>
<gene>
    <name evidence="3" type="ORF">AAFF_G00335010</name>
</gene>